<gene>
    <name evidence="2" type="ORF">SLEP1_g50609</name>
</gene>
<keyword evidence="1" id="KW-1133">Transmembrane helix</keyword>
<dbReference type="Proteomes" id="UP001054252">
    <property type="component" value="Unassembled WGS sequence"/>
</dbReference>
<reference evidence="2 3" key="1">
    <citation type="journal article" date="2021" name="Commun. Biol.">
        <title>The genome of Shorea leprosula (Dipterocarpaceae) highlights the ecological relevance of drought in aseasonal tropical rainforests.</title>
        <authorList>
            <person name="Ng K.K.S."/>
            <person name="Kobayashi M.J."/>
            <person name="Fawcett J.A."/>
            <person name="Hatakeyama M."/>
            <person name="Paape T."/>
            <person name="Ng C.H."/>
            <person name="Ang C.C."/>
            <person name="Tnah L.H."/>
            <person name="Lee C.T."/>
            <person name="Nishiyama T."/>
            <person name="Sese J."/>
            <person name="O'Brien M.J."/>
            <person name="Copetti D."/>
            <person name="Mohd Noor M.I."/>
            <person name="Ong R.C."/>
            <person name="Putra M."/>
            <person name="Sireger I.Z."/>
            <person name="Indrioko S."/>
            <person name="Kosugi Y."/>
            <person name="Izuno A."/>
            <person name="Isagi Y."/>
            <person name="Lee S.L."/>
            <person name="Shimizu K.K."/>
        </authorList>
    </citation>
    <scope>NUCLEOTIDE SEQUENCE [LARGE SCALE GENOMIC DNA]</scope>
    <source>
        <strain evidence="2">214</strain>
    </source>
</reference>
<protein>
    <submittedName>
        <fullName evidence="2">Uncharacterized protein</fullName>
    </submittedName>
</protein>
<keyword evidence="1" id="KW-0812">Transmembrane</keyword>
<dbReference type="AlphaFoldDB" id="A0AAV5M0P1"/>
<evidence type="ECO:0000313" key="2">
    <source>
        <dbReference type="EMBL" id="GKV43300.1"/>
    </source>
</evidence>
<organism evidence="2 3">
    <name type="scientific">Rubroshorea leprosula</name>
    <dbReference type="NCBI Taxonomy" id="152421"/>
    <lineage>
        <taxon>Eukaryota</taxon>
        <taxon>Viridiplantae</taxon>
        <taxon>Streptophyta</taxon>
        <taxon>Embryophyta</taxon>
        <taxon>Tracheophyta</taxon>
        <taxon>Spermatophyta</taxon>
        <taxon>Magnoliopsida</taxon>
        <taxon>eudicotyledons</taxon>
        <taxon>Gunneridae</taxon>
        <taxon>Pentapetalae</taxon>
        <taxon>rosids</taxon>
        <taxon>malvids</taxon>
        <taxon>Malvales</taxon>
        <taxon>Dipterocarpaceae</taxon>
        <taxon>Rubroshorea</taxon>
    </lineage>
</organism>
<evidence type="ECO:0000256" key="1">
    <source>
        <dbReference type="SAM" id="Phobius"/>
    </source>
</evidence>
<name>A0AAV5M0P1_9ROSI</name>
<accession>A0AAV5M0P1</accession>
<comment type="caution">
    <text evidence="2">The sequence shown here is derived from an EMBL/GenBank/DDBJ whole genome shotgun (WGS) entry which is preliminary data.</text>
</comment>
<dbReference type="EMBL" id="BPVZ01000167">
    <property type="protein sequence ID" value="GKV43300.1"/>
    <property type="molecule type" value="Genomic_DNA"/>
</dbReference>
<sequence length="125" mass="14244">MSKPFKISLSVLVQHYCHEDVSRVLSGRVLKEPIHVSILICAAAVLWVERSTYAHLEGTCPHKIKNRFRCLIKQCDMDFLYPGNTTLLCNANSYTLDRHLSWTCCVYCLYIILCGGFCLLLSSKN</sequence>
<feature type="transmembrane region" description="Helical" evidence="1">
    <location>
        <begin position="100"/>
        <end position="121"/>
    </location>
</feature>
<keyword evidence="1" id="KW-0472">Membrane</keyword>
<evidence type="ECO:0000313" key="3">
    <source>
        <dbReference type="Proteomes" id="UP001054252"/>
    </source>
</evidence>
<keyword evidence="3" id="KW-1185">Reference proteome</keyword>
<proteinExistence type="predicted"/>